<reference evidence="2" key="1">
    <citation type="submission" date="2020-04" db="EMBL/GenBank/DDBJ databases">
        <title>Description of Shewanella salipaludis sp. nov., isolated from a salt marsh.</title>
        <authorList>
            <person name="Park S."/>
            <person name="Yoon J.-H."/>
        </authorList>
    </citation>
    <scope>NUCLEOTIDE SEQUENCE</scope>
    <source>
        <strain evidence="2">SHSM-M6</strain>
    </source>
</reference>
<dbReference type="InterPro" id="IPR005625">
    <property type="entry name" value="PepSY-ass_TM"/>
</dbReference>
<evidence type="ECO:0000313" key="2">
    <source>
        <dbReference type="EMBL" id="NMH65814.1"/>
    </source>
</evidence>
<keyword evidence="1" id="KW-0472">Membrane</keyword>
<proteinExistence type="predicted"/>
<dbReference type="RefSeq" id="WP_169564536.1">
    <property type="nucleotide sequence ID" value="NZ_JAAXYH010000007.1"/>
</dbReference>
<accession>A0A972JL49</accession>
<dbReference type="Pfam" id="PF03929">
    <property type="entry name" value="PepSY_TM"/>
    <property type="match status" value="1"/>
</dbReference>
<protein>
    <submittedName>
        <fullName evidence="2">PepSY domain-containing protein</fullName>
    </submittedName>
</protein>
<feature type="transmembrane region" description="Helical" evidence="1">
    <location>
        <begin position="429"/>
        <end position="448"/>
    </location>
</feature>
<keyword evidence="3" id="KW-1185">Reference proteome</keyword>
<dbReference type="PANTHER" id="PTHR34219">
    <property type="entry name" value="IRON-REGULATED INNER MEMBRANE PROTEIN-RELATED"/>
    <property type="match status" value="1"/>
</dbReference>
<keyword evidence="1" id="KW-0812">Transmembrane</keyword>
<dbReference type="Proteomes" id="UP000737113">
    <property type="component" value="Unassembled WGS sequence"/>
</dbReference>
<dbReference type="AlphaFoldDB" id="A0A972JL49"/>
<feature type="transmembrane region" description="Helical" evidence="1">
    <location>
        <begin position="12"/>
        <end position="36"/>
    </location>
</feature>
<comment type="caution">
    <text evidence="2">The sequence shown here is derived from an EMBL/GenBank/DDBJ whole genome shotgun (WGS) entry which is preliminary data.</text>
</comment>
<evidence type="ECO:0000313" key="3">
    <source>
        <dbReference type="Proteomes" id="UP000737113"/>
    </source>
</evidence>
<keyword evidence="1" id="KW-1133">Transmembrane helix</keyword>
<feature type="transmembrane region" description="Helical" evidence="1">
    <location>
        <begin position="460"/>
        <end position="479"/>
    </location>
</feature>
<feature type="transmembrane region" description="Helical" evidence="1">
    <location>
        <begin position="351"/>
        <end position="372"/>
    </location>
</feature>
<feature type="transmembrane region" description="Helical" evidence="1">
    <location>
        <begin position="153"/>
        <end position="177"/>
    </location>
</feature>
<dbReference type="PANTHER" id="PTHR34219:SF4">
    <property type="entry name" value="PEPSY DOMAIN-CONTAINING PROTEIN"/>
    <property type="match status" value="1"/>
</dbReference>
<name>A0A972JL49_9GAMM</name>
<organism evidence="2 3">
    <name type="scientific">Shewanella salipaludis</name>
    <dbReference type="NCBI Taxonomy" id="2723052"/>
    <lineage>
        <taxon>Bacteria</taxon>
        <taxon>Pseudomonadati</taxon>
        <taxon>Pseudomonadota</taxon>
        <taxon>Gammaproteobacteria</taxon>
        <taxon>Alteromonadales</taxon>
        <taxon>Shewanellaceae</taxon>
        <taxon>Shewanella</taxon>
    </lineage>
</organism>
<feature type="transmembrane region" description="Helical" evidence="1">
    <location>
        <begin position="393"/>
        <end position="417"/>
    </location>
</feature>
<sequence>MKDSFFRSMTWLHTWAGLLVCWVLLLIFFAGSLSYFRHETSLWFKPELHAGVYRDYRAEALAPQVRQAQDYLSRQAPGARSWSIEFPTQRHPYLSYGWQKPPLPGQRRGDKLELAVSADGQRVISQIRDSRGGDFLYRLHFDLHYLPPLYARYLVGFCTLFMLIALVSGIVIHKRIFKDFFSFRRGKGNRSWLDVHNLSSVLALPYHLMITYSGLITLMFIYMPWAIQSQYQGDRDSFLRELNPVRVQLAASGRAAPLFDIDKLLPQVAAHWQAQALDKIVISDPGDEHSRIKVYLNTGRSITDEPRVMVFDGVSGDLLQASPEQFSAAMSTYDTFMALHTARFADPMLRLLFFCCGLLGYAMVATGTLMWARKLRQQEQKQLAKGQAASLGLRLVEGLNLSVIAGLPLATAAFFYANRLLPPGLEQRAQWEVHGFFIAWGCVALTALVDRSVNSWRNWLLLAAGLWGLLPVLNALTSPSDLLHNVLSRQWALVGVDLMGLVFGCGLFYAATKLRADKAVWRAKTPVPSRASL</sequence>
<evidence type="ECO:0000256" key="1">
    <source>
        <dbReference type="SAM" id="Phobius"/>
    </source>
</evidence>
<dbReference type="EMBL" id="JAAXYH010000007">
    <property type="protein sequence ID" value="NMH65814.1"/>
    <property type="molecule type" value="Genomic_DNA"/>
</dbReference>
<gene>
    <name evidence="2" type="ORF">HC757_11660</name>
</gene>
<feature type="transmembrane region" description="Helical" evidence="1">
    <location>
        <begin position="491"/>
        <end position="512"/>
    </location>
</feature>
<feature type="transmembrane region" description="Helical" evidence="1">
    <location>
        <begin position="198"/>
        <end position="222"/>
    </location>
</feature>